<dbReference type="PANTHER" id="PTHR39476">
    <property type="entry name" value="NADH:UBIQUINONE OXIDOREDUCTASE 6.6KD SUBUNIT"/>
    <property type="match status" value="1"/>
</dbReference>
<dbReference type="HOGENOM" id="CLU_1595231_0_0_1"/>
<protein>
    <submittedName>
        <fullName evidence="3">Podospora anserina S mat+ genomic DNA chromosome 7, supercontig 1</fullName>
    </submittedName>
</protein>
<keyword evidence="2" id="KW-1133">Transmembrane helix</keyword>
<dbReference type="PANTHER" id="PTHR39476:SF1">
    <property type="entry name" value="NADH DEHYDROGENASE [UBIQUINONE] 1 BETA SUBCOMPLEX SUBUNIT 4"/>
    <property type="match status" value="1"/>
</dbReference>
<feature type="region of interest" description="Disordered" evidence="1">
    <location>
        <begin position="83"/>
        <end position="103"/>
    </location>
</feature>
<reference evidence="3" key="2">
    <citation type="submission" date="2008-07" db="EMBL/GenBank/DDBJ databases">
        <authorList>
            <person name="Genoscope - CEA"/>
        </authorList>
    </citation>
    <scope>NUCLEOTIDE SEQUENCE</scope>
    <source>
        <strain evidence="3">S mat+</strain>
    </source>
</reference>
<dbReference type="STRING" id="515849.B2AW44"/>
<evidence type="ECO:0000313" key="5">
    <source>
        <dbReference type="Proteomes" id="UP000001197"/>
    </source>
</evidence>
<evidence type="ECO:0000313" key="4">
    <source>
        <dbReference type="EMBL" id="CDP32091.1"/>
    </source>
</evidence>
<dbReference type="Proteomes" id="UP000001197">
    <property type="component" value="Chromosome 7"/>
</dbReference>
<evidence type="ECO:0000256" key="1">
    <source>
        <dbReference type="SAM" id="MobiDB-lite"/>
    </source>
</evidence>
<dbReference type="eggNOG" id="ENOG502S8RT">
    <property type="taxonomic scope" value="Eukaryota"/>
</dbReference>
<keyword evidence="5" id="KW-1185">Reference proteome</keyword>
<dbReference type="EMBL" id="CU633900">
    <property type="protein sequence ID" value="CAP68618.1"/>
    <property type="molecule type" value="Genomic_DNA"/>
</dbReference>
<organism evidence="3">
    <name type="scientific">Podospora anserina (strain S / ATCC MYA-4624 / DSM 980 / FGSC 10383)</name>
    <name type="common">Pleurage anserina</name>
    <dbReference type="NCBI Taxonomy" id="515849"/>
    <lineage>
        <taxon>Eukaryota</taxon>
        <taxon>Fungi</taxon>
        <taxon>Dikarya</taxon>
        <taxon>Ascomycota</taxon>
        <taxon>Pezizomycotina</taxon>
        <taxon>Sordariomycetes</taxon>
        <taxon>Sordariomycetidae</taxon>
        <taxon>Sordariales</taxon>
        <taxon>Podosporaceae</taxon>
        <taxon>Podospora</taxon>
        <taxon>Podospora anserina</taxon>
    </lineage>
</organism>
<feature type="compositionally biased region" description="Polar residues" evidence="1">
    <location>
        <begin position="83"/>
        <end position="94"/>
    </location>
</feature>
<dbReference type="InParanoid" id="B2AW44"/>
<dbReference type="GeneID" id="6191886"/>
<proteinExistence type="predicted"/>
<sequence>MAGLQHHKVAMDPAFVRLNNMQINRYKYFRWTPRTGFLTTLYVFVIPGIVGYIGWKWDVSFPLFHLLSYEPNIISSIRAPGTSEQSAGEISSPSAKRGRSAEGKCTYLDEKGASKTDTKQAVRGGYTTEPFLGCKIRMMCFALVTVDMLSLPEADKSRIYKSLPLPQ</sequence>
<feature type="transmembrane region" description="Helical" evidence="2">
    <location>
        <begin position="35"/>
        <end position="55"/>
    </location>
</feature>
<dbReference type="VEuPathDB" id="FungiDB:PODANS_7_5900"/>
<evidence type="ECO:0000256" key="2">
    <source>
        <dbReference type="SAM" id="Phobius"/>
    </source>
</evidence>
<reference evidence="4" key="4">
    <citation type="submission" date="2014-09" db="EMBL/GenBank/DDBJ databases">
        <title>Maintaining two mating types: Structure of the mating type locus and its role in heterokaryosis in Podospora anserina.</title>
        <authorList>
            <person name="Grognet P."/>
            <person name="Bidard F."/>
            <person name="Kuchly C."/>
            <person name="Chan Ho Tong L."/>
            <person name="Coppin E."/>
            <person name="Ait Benkhali J."/>
            <person name="Couloux A."/>
            <person name="Wincker P."/>
            <person name="Debuchy R."/>
            <person name="Silar P."/>
        </authorList>
    </citation>
    <scope>NUCLEOTIDE SEQUENCE</scope>
</reference>
<accession>B2AW44</accession>
<reference evidence="3 5" key="1">
    <citation type="journal article" date="2008" name="Genome Biol.">
        <title>The genome sequence of the model ascomycete fungus Podospora anserina.</title>
        <authorList>
            <person name="Espagne E."/>
            <person name="Lespinet O."/>
            <person name="Malagnac F."/>
            <person name="Da Silva C."/>
            <person name="Jaillon O."/>
            <person name="Porcel B.M."/>
            <person name="Couloux A."/>
            <person name="Aury J.-M."/>
            <person name="Segurens B."/>
            <person name="Poulain J."/>
            <person name="Anthouard V."/>
            <person name="Grossetete S."/>
            <person name="Khalili H."/>
            <person name="Coppin E."/>
            <person name="Dequard-Chablat M."/>
            <person name="Picard M."/>
            <person name="Contamine V."/>
            <person name="Arnaise S."/>
            <person name="Bourdais A."/>
            <person name="Berteaux-Lecellier V."/>
            <person name="Gautheret D."/>
            <person name="de Vries R.P."/>
            <person name="Battaglia E."/>
            <person name="Coutinho P.M."/>
            <person name="Danchin E.G.J."/>
            <person name="Henrissat B."/>
            <person name="El Khoury R."/>
            <person name="Sainsard-Chanet A."/>
            <person name="Boivin A."/>
            <person name="Pinan-Lucarre B."/>
            <person name="Sellem C.H."/>
            <person name="Debuchy R."/>
            <person name="Wincker P."/>
            <person name="Weissenbach J."/>
            <person name="Silar P."/>
        </authorList>
    </citation>
    <scope>NUCLEOTIDE SEQUENCE [LARGE SCALE GENOMIC DNA]</scope>
    <source>
        <strain evidence="5">S / ATCC MYA-4624 / DSM 980 / FGSC 10383</strain>
        <strain evidence="3">S mat+</strain>
    </source>
</reference>
<dbReference type="AlphaFoldDB" id="B2AW44"/>
<gene>
    <name evidence="3" type="ORF">PODANS_7_5900</name>
</gene>
<dbReference type="EMBL" id="FO904942">
    <property type="protein sequence ID" value="CDP32091.1"/>
    <property type="molecule type" value="Genomic_DNA"/>
</dbReference>
<dbReference type="RefSeq" id="XP_001907945.1">
    <property type="nucleotide sequence ID" value="XM_001907910.1"/>
</dbReference>
<evidence type="ECO:0000313" key="3">
    <source>
        <dbReference type="EMBL" id="CAP68618.1"/>
    </source>
</evidence>
<keyword evidence="2" id="KW-0472">Membrane</keyword>
<dbReference type="KEGG" id="pan:PODANSg4980"/>
<reference evidence="5" key="3">
    <citation type="journal article" date="2014" name="Genetics">
        <title>Maintaining two mating types: Structure of the mating type locus and its role in heterokaryosis in Podospora anserina.</title>
        <authorList>
            <person name="Grognet P."/>
            <person name="Bidard F."/>
            <person name="Kuchly C."/>
            <person name="Tong L.C.H."/>
            <person name="Coppin E."/>
            <person name="Benkhali J.A."/>
            <person name="Couloux A."/>
            <person name="Wincker P."/>
            <person name="Debuchy R."/>
            <person name="Silar P."/>
        </authorList>
    </citation>
    <scope>GENOME REANNOTATION</scope>
    <source>
        <strain evidence="5">S / ATCC MYA-4624 / DSM 980 / FGSC 10383</strain>
    </source>
</reference>
<keyword evidence="2" id="KW-0812">Transmembrane</keyword>
<dbReference type="OrthoDB" id="15108at2759"/>
<name>B2AW44_PODAN</name>